<dbReference type="EMBL" id="CAUYUJ010017837">
    <property type="protein sequence ID" value="CAK0878342.1"/>
    <property type="molecule type" value="Genomic_DNA"/>
</dbReference>
<evidence type="ECO:0000313" key="1">
    <source>
        <dbReference type="EMBL" id="CAK0878342.1"/>
    </source>
</evidence>
<comment type="caution">
    <text evidence="1">The sequence shown here is derived from an EMBL/GenBank/DDBJ whole genome shotgun (WGS) entry which is preliminary data.</text>
</comment>
<gene>
    <name evidence="1" type="ORF">PCOR1329_LOCUS62138</name>
</gene>
<proteinExistence type="predicted"/>
<dbReference type="Proteomes" id="UP001189429">
    <property type="component" value="Unassembled WGS sequence"/>
</dbReference>
<name>A0ABN9VXI1_9DINO</name>
<evidence type="ECO:0000313" key="2">
    <source>
        <dbReference type="Proteomes" id="UP001189429"/>
    </source>
</evidence>
<keyword evidence="2" id="KW-1185">Reference proteome</keyword>
<organism evidence="1 2">
    <name type="scientific">Prorocentrum cordatum</name>
    <dbReference type="NCBI Taxonomy" id="2364126"/>
    <lineage>
        <taxon>Eukaryota</taxon>
        <taxon>Sar</taxon>
        <taxon>Alveolata</taxon>
        <taxon>Dinophyceae</taxon>
        <taxon>Prorocentrales</taxon>
        <taxon>Prorocentraceae</taxon>
        <taxon>Prorocentrum</taxon>
    </lineage>
</organism>
<protein>
    <submittedName>
        <fullName evidence="1">Uncharacterized protein</fullName>
    </submittedName>
</protein>
<sequence length="154" mass="17274">MERHPRFQEFIKSHKLYRVCVEMGRFGAPTAKPSWLYSAREFIQELPNYQGAKSYQPGQNMLVDMVKTSDGAVQINGNHRLKGSQAYPKAFGKAVADLYMAHRAAELKTAGQALIQKSSSVKVRLARDIATNTLTGKRRWAAADLKPVFGYLDL</sequence>
<reference evidence="1" key="1">
    <citation type="submission" date="2023-10" db="EMBL/GenBank/DDBJ databases">
        <authorList>
            <person name="Chen Y."/>
            <person name="Shah S."/>
            <person name="Dougan E. K."/>
            <person name="Thang M."/>
            <person name="Chan C."/>
        </authorList>
    </citation>
    <scope>NUCLEOTIDE SEQUENCE [LARGE SCALE GENOMIC DNA]</scope>
</reference>
<accession>A0ABN9VXI1</accession>